<dbReference type="CDD" id="cd00075">
    <property type="entry name" value="HATPase"/>
    <property type="match status" value="1"/>
</dbReference>
<dbReference type="GO" id="GO:0005524">
    <property type="term" value="F:ATP binding"/>
    <property type="evidence" value="ECO:0007669"/>
    <property type="project" value="UniProtKB-KW"/>
</dbReference>
<dbReference type="InterPro" id="IPR003594">
    <property type="entry name" value="HATPase_dom"/>
</dbReference>
<comment type="catalytic activity">
    <reaction evidence="1">
        <text>ATP + protein L-histidine = ADP + protein N-phospho-L-histidine.</text>
        <dbReference type="EC" id="2.7.13.3"/>
    </reaction>
</comment>
<reference evidence="12" key="1">
    <citation type="journal article" date="2019" name="Int. J. Syst. Evol. Microbiol.">
        <title>The Global Catalogue of Microorganisms (GCM) 10K type strain sequencing project: providing services to taxonomists for standard genome sequencing and annotation.</title>
        <authorList>
            <consortium name="The Broad Institute Genomics Platform"/>
            <consortium name="The Broad Institute Genome Sequencing Center for Infectious Disease"/>
            <person name="Wu L."/>
            <person name="Ma J."/>
        </authorList>
    </citation>
    <scope>NUCLEOTIDE SEQUENCE [LARGE SCALE GENOMIC DNA]</scope>
    <source>
        <strain evidence="12">JCM 6886</strain>
    </source>
</reference>
<protein>
    <recommendedName>
        <fullName evidence="2">histidine kinase</fullName>
        <ecNumber evidence="2">2.7.13.3</ecNumber>
    </recommendedName>
</protein>
<evidence type="ECO:0000256" key="4">
    <source>
        <dbReference type="ARBA" id="ARBA00022679"/>
    </source>
</evidence>
<dbReference type="Gene3D" id="3.30.565.10">
    <property type="entry name" value="Histidine kinase-like ATPase, C-terminal domain"/>
    <property type="match status" value="1"/>
</dbReference>
<dbReference type="EC" id="2.7.13.3" evidence="2"/>
<dbReference type="PROSITE" id="PS50109">
    <property type="entry name" value="HIS_KIN"/>
    <property type="match status" value="1"/>
</dbReference>
<evidence type="ECO:0000256" key="6">
    <source>
        <dbReference type="PROSITE-ProRule" id="PRU00169"/>
    </source>
</evidence>
<dbReference type="Pfam" id="PF00072">
    <property type="entry name" value="Response_reg"/>
    <property type="match status" value="1"/>
</dbReference>
<feature type="transmembrane region" description="Helical" evidence="8">
    <location>
        <begin position="596"/>
        <end position="618"/>
    </location>
</feature>
<feature type="region of interest" description="Disordered" evidence="7">
    <location>
        <begin position="1"/>
        <end position="29"/>
    </location>
</feature>
<dbReference type="InterPro" id="IPR003661">
    <property type="entry name" value="HisK_dim/P_dom"/>
</dbReference>
<feature type="transmembrane region" description="Helical" evidence="8">
    <location>
        <begin position="208"/>
        <end position="225"/>
    </location>
</feature>
<feature type="transmembrane region" description="Helical" evidence="8">
    <location>
        <begin position="285"/>
        <end position="315"/>
    </location>
</feature>
<evidence type="ECO:0000256" key="1">
    <source>
        <dbReference type="ARBA" id="ARBA00000085"/>
    </source>
</evidence>
<evidence type="ECO:0000313" key="11">
    <source>
        <dbReference type="EMBL" id="GAA0218267.1"/>
    </source>
</evidence>
<dbReference type="EMBL" id="BAAADG010000003">
    <property type="protein sequence ID" value="GAA0218267.1"/>
    <property type="molecule type" value="Genomic_DNA"/>
</dbReference>
<name>A0ABN0TCH2_9GAMM</name>
<dbReference type="SMART" id="SM00388">
    <property type="entry name" value="HisKA"/>
    <property type="match status" value="1"/>
</dbReference>
<feature type="modified residue" description="4-aspartylphosphate" evidence="6">
    <location>
        <position position="998"/>
    </location>
</feature>
<evidence type="ECO:0000259" key="10">
    <source>
        <dbReference type="PROSITE" id="PS50110"/>
    </source>
</evidence>
<dbReference type="InterPro" id="IPR001789">
    <property type="entry name" value="Sig_transdc_resp-reg_receiver"/>
</dbReference>
<feature type="transmembrane region" description="Helical" evidence="8">
    <location>
        <begin position="175"/>
        <end position="196"/>
    </location>
</feature>
<gene>
    <name evidence="11" type="ORF">GCM10008964_07290</name>
</gene>
<keyword evidence="8" id="KW-0812">Transmembrane</keyword>
<dbReference type="InterPro" id="IPR005467">
    <property type="entry name" value="His_kinase_dom"/>
</dbReference>
<keyword evidence="3 6" id="KW-0597">Phosphoprotein</keyword>
<dbReference type="SUPFAM" id="SSF52172">
    <property type="entry name" value="CheY-like"/>
    <property type="match status" value="1"/>
</dbReference>
<dbReference type="PANTHER" id="PTHR43047:SF64">
    <property type="entry name" value="HISTIDINE KINASE CONTAINING CHEY-HOMOLOGOUS RECEIVER DOMAIN AND PAS DOMAIN-RELATED"/>
    <property type="match status" value="1"/>
</dbReference>
<evidence type="ECO:0000256" key="8">
    <source>
        <dbReference type="SAM" id="Phobius"/>
    </source>
</evidence>
<feature type="transmembrane region" description="Helical" evidence="8">
    <location>
        <begin position="74"/>
        <end position="95"/>
    </location>
</feature>
<keyword evidence="4" id="KW-0808">Transferase</keyword>
<dbReference type="Pfam" id="PF02518">
    <property type="entry name" value="HATPase_c"/>
    <property type="match status" value="1"/>
</dbReference>
<keyword evidence="12" id="KW-1185">Reference proteome</keyword>
<dbReference type="Gene3D" id="1.10.4160.10">
    <property type="entry name" value="Hydantoin permease"/>
    <property type="match status" value="1"/>
</dbReference>
<accession>A0ABN0TCH2</accession>
<sequence>MFNGQAKASSQRQDMNLTPNDAITPSAENEAPQRIVKIRRDYNTWVANETLEDYALRFTPNSFRKWPIFRVSNTALGAISFLVLEAIGGTIAVNYGFTNAFWAILTVSLIIFLTSLPISHYAAKYGLDMDLLTRGAGFGYIGSTISSFVYATFTFILFALEAVIMAYALSLYFTIPLYVSYLICAVVVIPLVTHGVTLISRIQMLTQPLWLFMMILPLVFIFIKQPDAFSGLMNFAGESGYDSDFNIYMFGTAVAIGMALIPQVGEQVDFLRFMPERTKKNSFQWHLGVLMAGPGWISMGMAKMFIGALLAYLALMAGMSIEEAINPTHMYYVGFSYVFANTDVLLAVTVFFVVLSQIKINITNAYAGSLAWSNFFARLTHSHPGRVVWLLFNVLIATMLMLLDVFQALEQILGLYSNIAISWITAVVADLVINKPLGLSPKGVEFRRAYLYDINPVGVGAMGIASLISVTAFLGVFGLEAQAFSSFIAMFTALVASPLIAWYTKGKYYLARQPFTFHPSKTKETCSICGRDYEIQDVAYCPAYQGPICSLCCCLDARCNDACKPHGRLTSQWENIICKVLPKAWSGNIHSGVGHYLLLMSLTVLILASIFGLIYVHISLTVTEYSAHIMPAIQLGFIKAFSTLVLVSGIIVWWLVLTSQSRNVAQQESNNQNNLLQREIILHKQTDAELQQARVVAEQANQAKSRYITGISHELRTPLNSILGYAQLLDNNDDIVGNNKHATKVILRSGEHLLSLIEGTLDIARIESGKLQFDIKSLRFPEYIQQIVSMFEIQAKNKGLRFHYTIPDDLPPVVRADHKRLSQILINIIGNAVKYTREGGIDIHFSYAREFLSIEVADTGPGIDEKDIENIFQPFVRGNTATGVGGTGLGLTICKLLTQLMGGVLDLESKVGEGTTFYIRLFLPTVRLDEALPSLAMRMPVGYKGPRRKLLVVDNEPIDRELLMNVLTPLGFEVKEAASGPECLRIYPDFKPDIIFMDLAMPEMDGWETCHLIRNVHQSDVHICIISANAFDRNLENSSGILPSDFVLKPVNLMELINWIGERLHLEWIQADETVPETDESIDSEKIIPETHVLESLLEMLDLGYIMGVREIIDELESQGMASQSFINEMRQMAETFQLENMKQFIKEKLQND</sequence>
<organism evidence="11 12">
    <name type="scientific">Methylophaga marina</name>
    <dbReference type="NCBI Taxonomy" id="45495"/>
    <lineage>
        <taxon>Bacteria</taxon>
        <taxon>Pseudomonadati</taxon>
        <taxon>Pseudomonadota</taxon>
        <taxon>Gammaproteobacteria</taxon>
        <taxon>Thiotrichales</taxon>
        <taxon>Piscirickettsiaceae</taxon>
        <taxon>Methylophaga</taxon>
    </lineage>
</organism>
<evidence type="ECO:0000256" key="5">
    <source>
        <dbReference type="ARBA" id="ARBA00022777"/>
    </source>
</evidence>
<dbReference type="InterPro" id="IPR036890">
    <property type="entry name" value="HATPase_C_sf"/>
</dbReference>
<evidence type="ECO:0000256" key="7">
    <source>
        <dbReference type="SAM" id="MobiDB-lite"/>
    </source>
</evidence>
<feature type="transmembrane region" description="Helical" evidence="8">
    <location>
        <begin position="335"/>
        <end position="355"/>
    </location>
</feature>
<feature type="domain" description="Response regulatory" evidence="10">
    <location>
        <begin position="949"/>
        <end position="1064"/>
    </location>
</feature>
<dbReference type="InterPro" id="IPR011006">
    <property type="entry name" value="CheY-like_superfamily"/>
</dbReference>
<dbReference type="InterPro" id="IPR004358">
    <property type="entry name" value="Sig_transdc_His_kin-like_C"/>
</dbReference>
<dbReference type="PANTHER" id="PTHR43047">
    <property type="entry name" value="TWO-COMPONENT HISTIDINE PROTEIN KINASE"/>
    <property type="match status" value="1"/>
</dbReference>
<dbReference type="Proteomes" id="UP001501476">
    <property type="component" value="Unassembled WGS sequence"/>
</dbReference>
<dbReference type="SUPFAM" id="SSF47384">
    <property type="entry name" value="Homodimeric domain of signal transducing histidine kinase"/>
    <property type="match status" value="1"/>
</dbReference>
<feature type="transmembrane region" description="Helical" evidence="8">
    <location>
        <begin position="387"/>
        <end position="409"/>
    </location>
</feature>
<feature type="transmembrane region" description="Helical" evidence="8">
    <location>
        <begin position="454"/>
        <end position="477"/>
    </location>
</feature>
<keyword evidence="11" id="KW-0547">Nucleotide-binding</keyword>
<dbReference type="SMART" id="SM00387">
    <property type="entry name" value="HATPase_c"/>
    <property type="match status" value="1"/>
</dbReference>
<dbReference type="CDD" id="cd00156">
    <property type="entry name" value="REC"/>
    <property type="match status" value="1"/>
</dbReference>
<dbReference type="InterPro" id="IPR036097">
    <property type="entry name" value="HisK_dim/P_sf"/>
</dbReference>
<feature type="transmembrane region" description="Helical" evidence="8">
    <location>
        <begin position="101"/>
        <end position="123"/>
    </location>
</feature>
<dbReference type="SUPFAM" id="SSF55874">
    <property type="entry name" value="ATPase domain of HSP90 chaperone/DNA topoisomerase II/histidine kinase"/>
    <property type="match status" value="1"/>
</dbReference>
<evidence type="ECO:0000313" key="12">
    <source>
        <dbReference type="Proteomes" id="UP001501476"/>
    </source>
</evidence>
<feature type="transmembrane region" description="Helical" evidence="8">
    <location>
        <begin position="144"/>
        <end position="169"/>
    </location>
</feature>
<dbReference type="PROSITE" id="PS50110">
    <property type="entry name" value="RESPONSE_REGULATORY"/>
    <property type="match status" value="1"/>
</dbReference>
<keyword evidence="5" id="KW-0418">Kinase</keyword>
<feature type="transmembrane region" description="Helical" evidence="8">
    <location>
        <begin position="638"/>
        <end position="657"/>
    </location>
</feature>
<feature type="transmembrane region" description="Helical" evidence="8">
    <location>
        <begin position="483"/>
        <end position="503"/>
    </location>
</feature>
<dbReference type="PRINTS" id="PR00344">
    <property type="entry name" value="BCTRLSENSOR"/>
</dbReference>
<dbReference type="CDD" id="cd00082">
    <property type="entry name" value="HisKA"/>
    <property type="match status" value="1"/>
</dbReference>
<feature type="domain" description="Histidine kinase" evidence="9">
    <location>
        <begin position="710"/>
        <end position="925"/>
    </location>
</feature>
<keyword evidence="8" id="KW-1133">Transmembrane helix</keyword>
<evidence type="ECO:0000256" key="3">
    <source>
        <dbReference type="ARBA" id="ARBA00022553"/>
    </source>
</evidence>
<dbReference type="SMART" id="SM00448">
    <property type="entry name" value="REC"/>
    <property type="match status" value="1"/>
</dbReference>
<dbReference type="Gene3D" id="1.10.287.130">
    <property type="match status" value="1"/>
</dbReference>
<feature type="transmembrane region" description="Helical" evidence="8">
    <location>
        <begin position="415"/>
        <end position="433"/>
    </location>
</feature>
<comment type="caution">
    <text evidence="11">The sequence shown here is derived from an EMBL/GenBank/DDBJ whole genome shotgun (WGS) entry which is preliminary data.</text>
</comment>
<feature type="compositionally biased region" description="Polar residues" evidence="7">
    <location>
        <begin position="1"/>
        <end position="27"/>
    </location>
</feature>
<evidence type="ECO:0000256" key="2">
    <source>
        <dbReference type="ARBA" id="ARBA00012438"/>
    </source>
</evidence>
<keyword evidence="8" id="KW-0472">Membrane</keyword>
<dbReference type="Pfam" id="PF00512">
    <property type="entry name" value="HisKA"/>
    <property type="match status" value="1"/>
</dbReference>
<evidence type="ECO:0000259" key="9">
    <source>
        <dbReference type="PROSITE" id="PS50109"/>
    </source>
</evidence>
<proteinExistence type="predicted"/>
<keyword evidence="11" id="KW-0067">ATP-binding</keyword>
<dbReference type="Gene3D" id="3.40.50.2300">
    <property type="match status" value="1"/>
</dbReference>